<proteinExistence type="inferred from homology"/>
<keyword evidence="12" id="KW-0396">Initiation factor</keyword>
<dbReference type="Gene3D" id="1.10.472.10">
    <property type="entry name" value="Cyclin-like"/>
    <property type="match status" value="2"/>
</dbReference>
<evidence type="ECO:0000256" key="8">
    <source>
        <dbReference type="ARBA" id="ARBA00023242"/>
    </source>
</evidence>
<comment type="caution">
    <text evidence="12">The sequence shown here is derived from an EMBL/GenBank/DDBJ whole genome shotgun (WGS) entry which is preliminary data.</text>
</comment>
<dbReference type="Pfam" id="PF00382">
    <property type="entry name" value="TFIIB"/>
    <property type="match status" value="2"/>
</dbReference>
<evidence type="ECO:0000313" key="12">
    <source>
        <dbReference type="EMBL" id="TBU05886.1"/>
    </source>
</evidence>
<dbReference type="SMART" id="SM00385">
    <property type="entry name" value="CYCLIN"/>
    <property type="match status" value="2"/>
</dbReference>
<comment type="similarity">
    <text evidence="2">Belongs to the TFIIB family.</text>
</comment>
<sequence>MKCSNCGSSSIETDISKGTVYCISCGTVHEENSVVSSLNFTETSNGSSVLTGQIIKITENYTKVGTSFISTNNTYVQNTIRSICVSLGLSDDHVSSSFRWYKLSLQHNLTKGRSLLYTLSAVIYITCRQEKTPHLLIDFSVLLRIDVFKIGRTFLKITNLLNIKVPLIDPSLYLPRFVNKLKMSEKVLCLANRIVSRMKRDWIVVGRRPNNLCGASLVVAGRILDEVRGISEVARIVHVSVVTIKKRLKEMAATASANLSINEFCNLWLEKEEDPPVNKEEKIDLTINTPEELSEEKEYKLKKFEDFAEKIKPIENKENINLRKEKDLGESYNGYLEENKENINLRKEKNSMESYNGYLEENKENINLRKEKNSMEKDKEFLDENKENINPN</sequence>
<dbReference type="InterPro" id="IPR013150">
    <property type="entry name" value="TFIIB_cyclin"/>
</dbReference>
<dbReference type="Proteomes" id="UP000292282">
    <property type="component" value="Unassembled WGS sequence"/>
</dbReference>
<dbReference type="InterPro" id="IPR013137">
    <property type="entry name" value="Znf_TFIIB"/>
</dbReference>
<dbReference type="AlphaFoldDB" id="A0A4Q9LE82"/>
<protein>
    <submittedName>
        <fullName evidence="12">Transcription initiation factor IIIB</fullName>
    </submittedName>
</protein>
<name>A0A4Q9LE82_9MICR</name>
<dbReference type="Gene3D" id="2.20.25.10">
    <property type="match status" value="1"/>
</dbReference>
<dbReference type="GO" id="GO:0017025">
    <property type="term" value="F:TBP-class protein binding"/>
    <property type="evidence" value="ECO:0007669"/>
    <property type="project" value="InterPro"/>
</dbReference>
<evidence type="ECO:0000256" key="4">
    <source>
        <dbReference type="ARBA" id="ARBA00022771"/>
    </source>
</evidence>
<gene>
    <name evidence="12" type="ORF">CWI38_2686p0010</name>
</gene>
<feature type="domain" description="TFIIB-type" evidence="11">
    <location>
        <begin position="1"/>
        <end position="30"/>
    </location>
</feature>
<dbReference type="GO" id="GO:0001006">
    <property type="term" value="F:RNA polymerase III type 3 promoter sequence-specific DNA binding"/>
    <property type="evidence" value="ECO:0007669"/>
    <property type="project" value="TreeGrafter"/>
</dbReference>
<keyword evidence="4 9" id="KW-0863">Zinc-finger</keyword>
<reference evidence="12 13" key="1">
    <citation type="submission" date="2017-12" db="EMBL/GenBank/DDBJ databases">
        <authorList>
            <person name="Pombert J.-F."/>
            <person name="Haag K.L."/>
            <person name="Ebert D."/>
        </authorList>
    </citation>
    <scope>NUCLEOTIDE SEQUENCE [LARGE SCALE GENOMIC DNA]</scope>
    <source>
        <strain evidence="12">IL-G-3</strain>
    </source>
</reference>
<keyword evidence="12" id="KW-0648">Protein biosynthesis</keyword>
<dbReference type="CDD" id="cd20554">
    <property type="entry name" value="CYCLIN_TFIIIB90_rpt2"/>
    <property type="match status" value="1"/>
</dbReference>
<keyword evidence="13" id="KW-1185">Reference proteome</keyword>
<dbReference type="GO" id="GO:0000126">
    <property type="term" value="C:transcription factor TFIIIB complex"/>
    <property type="evidence" value="ECO:0007669"/>
    <property type="project" value="TreeGrafter"/>
</dbReference>
<dbReference type="PANTHER" id="PTHR11618:SF4">
    <property type="entry name" value="TRANSCRIPTION FACTOR IIIB 90 KDA SUBUNIT"/>
    <property type="match status" value="1"/>
</dbReference>
<keyword evidence="6" id="KW-0805">Transcription regulation</keyword>
<evidence type="ECO:0000256" key="1">
    <source>
        <dbReference type="ARBA" id="ARBA00004123"/>
    </source>
</evidence>
<dbReference type="GO" id="GO:0070897">
    <property type="term" value="P:transcription preinitiation complex assembly"/>
    <property type="evidence" value="ECO:0007669"/>
    <property type="project" value="InterPro"/>
</dbReference>
<dbReference type="GO" id="GO:0000995">
    <property type="term" value="F:RNA polymerase III general transcription initiation factor activity"/>
    <property type="evidence" value="ECO:0007669"/>
    <property type="project" value="TreeGrafter"/>
</dbReference>
<dbReference type="EMBL" id="PITK01002686">
    <property type="protein sequence ID" value="TBU05886.1"/>
    <property type="molecule type" value="Genomic_DNA"/>
</dbReference>
<dbReference type="PANTHER" id="PTHR11618">
    <property type="entry name" value="TRANSCRIPTION INITIATION FACTOR IIB-RELATED"/>
    <property type="match status" value="1"/>
</dbReference>
<dbReference type="VEuPathDB" id="MicrosporidiaDB:CWI38_2686p0010"/>
<keyword evidence="7" id="KW-0804">Transcription</keyword>
<dbReference type="GO" id="GO:0003743">
    <property type="term" value="F:translation initiation factor activity"/>
    <property type="evidence" value="ECO:0007669"/>
    <property type="project" value="UniProtKB-KW"/>
</dbReference>
<feature type="region of interest" description="Disordered" evidence="10">
    <location>
        <begin position="369"/>
        <end position="392"/>
    </location>
</feature>
<keyword evidence="8" id="KW-0539">Nucleus</keyword>
<keyword evidence="3" id="KW-0479">Metal-binding</keyword>
<dbReference type="InterPro" id="IPR000812">
    <property type="entry name" value="TFIIB"/>
</dbReference>
<keyword evidence="5" id="KW-0862">Zinc</keyword>
<dbReference type="SUPFAM" id="SSF57783">
    <property type="entry name" value="Zinc beta-ribbon"/>
    <property type="match status" value="1"/>
</dbReference>
<evidence type="ECO:0000256" key="7">
    <source>
        <dbReference type="ARBA" id="ARBA00023163"/>
    </source>
</evidence>
<dbReference type="InterPro" id="IPR036915">
    <property type="entry name" value="Cyclin-like_sf"/>
</dbReference>
<dbReference type="PRINTS" id="PR00685">
    <property type="entry name" value="TIFACTORIIB"/>
</dbReference>
<evidence type="ECO:0000313" key="13">
    <source>
        <dbReference type="Proteomes" id="UP000292282"/>
    </source>
</evidence>
<accession>A0A4Q9LE82</accession>
<dbReference type="CDD" id="cd20553">
    <property type="entry name" value="CYCLIN_TFIIIB90_rpt1"/>
    <property type="match status" value="1"/>
</dbReference>
<organism evidence="12 13">
    <name type="scientific">Hamiltosporidium tvaerminnensis</name>
    <dbReference type="NCBI Taxonomy" id="1176355"/>
    <lineage>
        <taxon>Eukaryota</taxon>
        <taxon>Fungi</taxon>
        <taxon>Fungi incertae sedis</taxon>
        <taxon>Microsporidia</taxon>
        <taxon>Dubosqiidae</taxon>
        <taxon>Hamiltosporidium</taxon>
    </lineage>
</organism>
<dbReference type="GO" id="GO:0097550">
    <property type="term" value="C:transcription preinitiation complex"/>
    <property type="evidence" value="ECO:0007669"/>
    <property type="project" value="TreeGrafter"/>
</dbReference>
<evidence type="ECO:0000256" key="10">
    <source>
        <dbReference type="SAM" id="MobiDB-lite"/>
    </source>
</evidence>
<dbReference type="Pfam" id="PF08271">
    <property type="entry name" value="Zn_Ribbon_TF"/>
    <property type="match status" value="1"/>
</dbReference>
<evidence type="ECO:0000256" key="2">
    <source>
        <dbReference type="ARBA" id="ARBA00010857"/>
    </source>
</evidence>
<evidence type="ECO:0000259" key="11">
    <source>
        <dbReference type="PROSITE" id="PS51134"/>
    </source>
</evidence>
<feature type="non-terminal residue" evidence="12">
    <location>
        <position position="392"/>
    </location>
</feature>
<evidence type="ECO:0000256" key="6">
    <source>
        <dbReference type="ARBA" id="ARBA00023015"/>
    </source>
</evidence>
<dbReference type="SUPFAM" id="SSF47954">
    <property type="entry name" value="Cyclin-like"/>
    <property type="match status" value="2"/>
</dbReference>
<evidence type="ECO:0000256" key="3">
    <source>
        <dbReference type="ARBA" id="ARBA00022723"/>
    </source>
</evidence>
<dbReference type="GO" id="GO:0008270">
    <property type="term" value="F:zinc ion binding"/>
    <property type="evidence" value="ECO:0007669"/>
    <property type="project" value="UniProtKB-KW"/>
</dbReference>
<evidence type="ECO:0000256" key="5">
    <source>
        <dbReference type="ARBA" id="ARBA00022833"/>
    </source>
</evidence>
<dbReference type="PROSITE" id="PS51134">
    <property type="entry name" value="ZF_TFIIB"/>
    <property type="match status" value="1"/>
</dbReference>
<evidence type="ECO:0000256" key="9">
    <source>
        <dbReference type="PROSITE-ProRule" id="PRU00469"/>
    </source>
</evidence>
<dbReference type="GO" id="GO:0005634">
    <property type="term" value="C:nucleus"/>
    <property type="evidence" value="ECO:0007669"/>
    <property type="project" value="UniProtKB-SubCell"/>
</dbReference>
<dbReference type="STRING" id="1176355.A0A4Q9LE82"/>
<dbReference type="OrthoDB" id="511529at2759"/>
<comment type="subcellular location">
    <subcellularLocation>
        <location evidence="1">Nucleus</location>
    </subcellularLocation>
</comment>
<dbReference type="InterPro" id="IPR013763">
    <property type="entry name" value="Cyclin-like_dom"/>
</dbReference>